<proteinExistence type="predicted"/>
<dbReference type="OrthoDB" id="1495896at2"/>
<evidence type="ECO:0000313" key="2">
    <source>
        <dbReference type="EMBL" id="SEH51465.1"/>
    </source>
</evidence>
<dbReference type="InterPro" id="IPR008620">
    <property type="entry name" value="FixH"/>
</dbReference>
<keyword evidence="1" id="KW-0472">Membrane</keyword>
<evidence type="ECO:0000256" key="1">
    <source>
        <dbReference type="SAM" id="Phobius"/>
    </source>
</evidence>
<accession>A0A1H6IY42</accession>
<sequence>MSADRRPGWWYPYIFVAVFGLVVAVNATMVWLAGTTFSGLSTERAYDKGIAYNRALEAARRQEALGWTVTTTTEPVPDGSGTRIVQTYRDRDGLPVVGLRVRVRLSRPAAQGYDRDVVLAAAAPGDHAATVALPLPGLWDLQAVAEGDGVSYQSFRRFVAP</sequence>
<name>A0A1H6IY42_MAGFU</name>
<reference evidence="3" key="1">
    <citation type="submission" date="2016-10" db="EMBL/GenBank/DDBJ databases">
        <authorList>
            <person name="Varghese N."/>
            <person name="Submissions S."/>
        </authorList>
    </citation>
    <scope>NUCLEOTIDE SEQUENCE [LARGE SCALE GENOMIC DNA]</scope>
    <source>
        <strain evidence="3">DSM 13234</strain>
    </source>
</reference>
<keyword evidence="1" id="KW-0812">Transmembrane</keyword>
<dbReference type="Pfam" id="PF05751">
    <property type="entry name" value="FixH"/>
    <property type="match status" value="1"/>
</dbReference>
<evidence type="ECO:0000313" key="3">
    <source>
        <dbReference type="Proteomes" id="UP000182983"/>
    </source>
</evidence>
<gene>
    <name evidence="2" type="ORF">SAMN04244559_02724</name>
</gene>
<protein>
    <submittedName>
        <fullName evidence="2">Nitrogen fixation protein FixH</fullName>
    </submittedName>
</protein>
<keyword evidence="3" id="KW-1185">Reference proteome</keyword>
<dbReference type="EMBL" id="FNWO01000012">
    <property type="protein sequence ID" value="SEH51465.1"/>
    <property type="molecule type" value="Genomic_DNA"/>
</dbReference>
<dbReference type="AlphaFoldDB" id="A0A1H6IY42"/>
<feature type="transmembrane region" description="Helical" evidence="1">
    <location>
        <begin position="12"/>
        <end position="34"/>
    </location>
</feature>
<organism evidence="2 3">
    <name type="scientific">Magnetospirillum fulvum</name>
    <name type="common">Rhodospirillum fulvum</name>
    <dbReference type="NCBI Taxonomy" id="1082"/>
    <lineage>
        <taxon>Bacteria</taxon>
        <taxon>Pseudomonadati</taxon>
        <taxon>Pseudomonadota</taxon>
        <taxon>Alphaproteobacteria</taxon>
        <taxon>Rhodospirillales</taxon>
        <taxon>Rhodospirillaceae</taxon>
        <taxon>Magnetospirillum</taxon>
    </lineage>
</organism>
<keyword evidence="1" id="KW-1133">Transmembrane helix</keyword>
<dbReference type="Proteomes" id="UP000182983">
    <property type="component" value="Unassembled WGS sequence"/>
</dbReference>
<dbReference type="RefSeq" id="WP_074769489.1">
    <property type="nucleotide sequence ID" value="NZ_FNWO01000012.1"/>
</dbReference>